<evidence type="ECO:0000313" key="1">
    <source>
        <dbReference type="EMBL" id="MCR6545711.1"/>
    </source>
</evidence>
<protein>
    <submittedName>
        <fullName evidence="1">Uncharacterized protein</fullName>
    </submittedName>
</protein>
<dbReference type="EMBL" id="JANPWE010000004">
    <property type="protein sequence ID" value="MCR6545711.1"/>
    <property type="molecule type" value="Genomic_DNA"/>
</dbReference>
<organism evidence="1 2">
    <name type="scientific">Dehalobacterium formicoaceticum</name>
    <dbReference type="NCBI Taxonomy" id="51515"/>
    <lineage>
        <taxon>Bacteria</taxon>
        <taxon>Bacillati</taxon>
        <taxon>Bacillota</taxon>
        <taxon>Clostridia</taxon>
        <taxon>Eubacteriales</taxon>
        <taxon>Peptococcaceae</taxon>
        <taxon>Dehalobacterium</taxon>
    </lineage>
</organism>
<keyword evidence="2" id="KW-1185">Reference proteome</keyword>
<name>A0ABT1Y7Q8_9FIRM</name>
<sequence length="272" mass="30569">MSASWIPRQQDFTDFFELAEPLRKLHATEGEEDTDASLEETLAMLSLLYDIPFAYLVPTEKLLAPHQIRFFYLDPNWIRVLLDGAMSLGRNVSVDKSHDSVFIEEVYRRAIEGNSRIRPRLQGKPEAQNPPSTPECTGFLLRSPLVRGWRGLEFRAYGAGEVLAALRLEALSEDVLLGLYQGVIDKLEILEPPESFHFGFNRSGAHLSKRLRSLEEGILTEKEVPVAERGNRVVDFARTAETMGQALGVEITGAHMALEMIQNPHVAVITKK</sequence>
<accession>A0ABT1Y7Q8</accession>
<evidence type="ECO:0000313" key="2">
    <source>
        <dbReference type="Proteomes" id="UP001524944"/>
    </source>
</evidence>
<dbReference type="Proteomes" id="UP001524944">
    <property type="component" value="Unassembled WGS sequence"/>
</dbReference>
<gene>
    <name evidence="1" type="ORF">NVS47_09350</name>
</gene>
<comment type="caution">
    <text evidence="1">The sequence shown here is derived from an EMBL/GenBank/DDBJ whole genome shotgun (WGS) entry which is preliminary data.</text>
</comment>
<dbReference type="RefSeq" id="WP_257913288.1">
    <property type="nucleotide sequence ID" value="NZ_JANPWE010000004.1"/>
</dbReference>
<reference evidence="1 2" key="1">
    <citation type="submission" date="2022-08" db="EMBL/GenBank/DDBJ databases">
        <title>Proteogenomics of the novel Dehalobacterium formicoaceticum strain EZ94 highlights a key role of methyltransferases during anaerobic dichloromethane degradation.</title>
        <authorList>
            <person name="Wasmund K."/>
        </authorList>
    </citation>
    <scope>NUCLEOTIDE SEQUENCE [LARGE SCALE GENOMIC DNA]</scope>
    <source>
        <strain evidence="1 2">EZ94</strain>
    </source>
</reference>
<proteinExistence type="predicted"/>